<proteinExistence type="predicted"/>
<feature type="region of interest" description="Disordered" evidence="1">
    <location>
        <begin position="89"/>
        <end position="122"/>
    </location>
</feature>
<dbReference type="Proteomes" id="UP000600918">
    <property type="component" value="Unassembled WGS sequence"/>
</dbReference>
<dbReference type="EMBL" id="JACSDY010000021">
    <property type="protein sequence ID" value="KAF7394168.1"/>
    <property type="molecule type" value="Genomic_DNA"/>
</dbReference>
<comment type="caution">
    <text evidence="2">The sequence shown here is derived from an EMBL/GenBank/DDBJ whole genome shotgun (WGS) entry which is preliminary data.</text>
</comment>
<protein>
    <submittedName>
        <fullName evidence="2">Uncharacterized protein</fullName>
    </submittedName>
</protein>
<feature type="region of interest" description="Disordered" evidence="1">
    <location>
        <begin position="29"/>
        <end position="62"/>
    </location>
</feature>
<organism evidence="2 3">
    <name type="scientific">Vespula pensylvanica</name>
    <name type="common">Western yellow jacket</name>
    <name type="synonym">Wasp</name>
    <dbReference type="NCBI Taxonomy" id="30213"/>
    <lineage>
        <taxon>Eukaryota</taxon>
        <taxon>Metazoa</taxon>
        <taxon>Ecdysozoa</taxon>
        <taxon>Arthropoda</taxon>
        <taxon>Hexapoda</taxon>
        <taxon>Insecta</taxon>
        <taxon>Pterygota</taxon>
        <taxon>Neoptera</taxon>
        <taxon>Endopterygota</taxon>
        <taxon>Hymenoptera</taxon>
        <taxon>Apocrita</taxon>
        <taxon>Aculeata</taxon>
        <taxon>Vespoidea</taxon>
        <taxon>Vespidae</taxon>
        <taxon>Vespinae</taxon>
        <taxon>Vespula</taxon>
    </lineage>
</organism>
<keyword evidence="3" id="KW-1185">Reference proteome</keyword>
<gene>
    <name evidence="2" type="ORF">H0235_016763</name>
</gene>
<reference evidence="2" key="1">
    <citation type="journal article" date="2020" name="G3 (Bethesda)">
        <title>High-Quality Assemblies for Three Invasive Social Wasps from the &lt;i&gt;Vespula&lt;/i&gt; Genus.</title>
        <authorList>
            <person name="Harrop T.W.R."/>
            <person name="Guhlin J."/>
            <person name="McLaughlin G.M."/>
            <person name="Permina E."/>
            <person name="Stockwell P."/>
            <person name="Gilligan J."/>
            <person name="Le Lec M.F."/>
            <person name="Gruber M.A.M."/>
            <person name="Quinn O."/>
            <person name="Lovegrove M."/>
            <person name="Duncan E.J."/>
            <person name="Remnant E.J."/>
            <person name="Van Eeckhoven J."/>
            <person name="Graham B."/>
            <person name="Knapp R.A."/>
            <person name="Langford K.W."/>
            <person name="Kronenberg Z."/>
            <person name="Press M.O."/>
            <person name="Eacker S.M."/>
            <person name="Wilson-Rankin E.E."/>
            <person name="Purcell J."/>
            <person name="Lester P.J."/>
            <person name="Dearden P.K."/>
        </authorList>
    </citation>
    <scope>NUCLEOTIDE SEQUENCE</scope>
    <source>
        <strain evidence="2">Volc-1</strain>
    </source>
</reference>
<accession>A0A834JSR3</accession>
<sequence>MQSVHSAWIFTGSKTVTISARLSSAMVGQALSDEQEEETAGGKRARASSASMEPRQNCRNAPKPLMAFRSSCSIFGNYGGARKASNLVAELHPQGEASSSDDRSANNRETRGSRGFRAGSCR</sequence>
<evidence type="ECO:0000256" key="1">
    <source>
        <dbReference type="SAM" id="MobiDB-lite"/>
    </source>
</evidence>
<dbReference type="AlphaFoldDB" id="A0A834JSR3"/>
<evidence type="ECO:0000313" key="3">
    <source>
        <dbReference type="Proteomes" id="UP000600918"/>
    </source>
</evidence>
<name>A0A834JSR3_VESPE</name>
<feature type="compositionally biased region" description="Basic and acidic residues" evidence="1">
    <location>
        <begin position="100"/>
        <end position="112"/>
    </location>
</feature>
<evidence type="ECO:0000313" key="2">
    <source>
        <dbReference type="EMBL" id="KAF7394168.1"/>
    </source>
</evidence>